<evidence type="ECO:0000256" key="1">
    <source>
        <dbReference type="ARBA" id="ARBA00004123"/>
    </source>
</evidence>
<dbReference type="GO" id="GO:0003723">
    <property type="term" value="F:RNA binding"/>
    <property type="evidence" value="ECO:0007669"/>
    <property type="project" value="InterPro"/>
</dbReference>
<evidence type="ECO:0000256" key="14">
    <source>
        <dbReference type="ARBA" id="ARBA00038641"/>
    </source>
</evidence>
<dbReference type="PANTHER" id="PTHR23254">
    <property type="entry name" value="EIF4G DOMAIN PROTEIN"/>
    <property type="match status" value="1"/>
</dbReference>
<comment type="subcellular location">
    <subcellularLocation>
        <location evidence="3">Cytoplasm</location>
    </subcellularLocation>
    <subcellularLocation>
        <location evidence="2">Membrane</location>
    </subcellularLocation>
    <subcellularLocation>
        <location evidence="1">Nucleus</location>
    </subcellularLocation>
</comment>
<dbReference type="GO" id="GO:0006446">
    <property type="term" value="P:regulation of translational initiation"/>
    <property type="evidence" value="ECO:0007669"/>
    <property type="project" value="TreeGrafter"/>
</dbReference>
<keyword evidence="6" id="KW-0810">Translation regulation</keyword>
<feature type="transmembrane region" description="Helical" evidence="15">
    <location>
        <begin position="379"/>
        <end position="400"/>
    </location>
</feature>
<comment type="function">
    <text evidence="12">Functions in replication-dependent translation of histone mRNAs which differ from other eukaryotic mRNAs in that they do not end with a poly-A tail but a stem-loop. May participate in circularizing those mRNAs specifically enhancing their translation.</text>
</comment>
<dbReference type="InterPro" id="IPR003598">
    <property type="entry name" value="Ig_sub2"/>
</dbReference>
<comment type="similarity">
    <text evidence="13">Belongs to the MIF4GD family.</text>
</comment>
<accession>A0A498NUQ4</accession>
<dbReference type="GO" id="GO:0008494">
    <property type="term" value="F:translation activator activity"/>
    <property type="evidence" value="ECO:0007669"/>
    <property type="project" value="TreeGrafter"/>
</dbReference>
<evidence type="ECO:0000256" key="8">
    <source>
        <dbReference type="ARBA" id="ARBA00023157"/>
    </source>
</evidence>
<keyword evidence="18" id="KW-1185">Reference proteome</keyword>
<protein>
    <submittedName>
        <fullName evidence="17">MIF4G domain-containing B isoform X1</fullName>
    </submittedName>
</protein>
<dbReference type="PANTHER" id="PTHR23254:SF17">
    <property type="entry name" value="MIF4G DOMAIN-CONTAINING PROTEIN"/>
    <property type="match status" value="1"/>
</dbReference>
<dbReference type="SMART" id="SM00408">
    <property type="entry name" value="IGc2"/>
    <property type="match status" value="2"/>
</dbReference>
<dbReference type="InterPro" id="IPR051367">
    <property type="entry name" value="mRNA_TranslReg/HistoneTransl"/>
</dbReference>
<keyword evidence="4" id="KW-0963">Cytoplasm</keyword>
<comment type="caution">
    <text evidence="17">The sequence shown here is derived from an EMBL/GenBank/DDBJ whole genome shotgun (WGS) entry which is preliminary data.</text>
</comment>
<keyword evidence="15" id="KW-0812">Transmembrane</keyword>
<keyword evidence="15" id="KW-1133">Transmembrane helix</keyword>
<dbReference type="Gene3D" id="1.25.40.180">
    <property type="match status" value="1"/>
</dbReference>
<dbReference type="AlphaFoldDB" id="A0A498NUQ4"/>
<dbReference type="Proteomes" id="UP000290572">
    <property type="component" value="Unassembled WGS sequence"/>
</dbReference>
<keyword evidence="8" id="KW-1015">Disulfide bond</keyword>
<dbReference type="SUPFAM" id="SSF48726">
    <property type="entry name" value="Immunoglobulin"/>
    <property type="match status" value="2"/>
</dbReference>
<reference evidence="17 18" key="1">
    <citation type="submission" date="2018-03" db="EMBL/GenBank/DDBJ databases">
        <title>Draft genome sequence of Rohu Carp (Labeo rohita).</title>
        <authorList>
            <person name="Das P."/>
            <person name="Kushwaha B."/>
            <person name="Joshi C.G."/>
            <person name="Kumar D."/>
            <person name="Nagpure N.S."/>
            <person name="Sahoo L."/>
            <person name="Das S.P."/>
            <person name="Bit A."/>
            <person name="Patnaik S."/>
            <person name="Meher P.K."/>
            <person name="Jayasankar P."/>
            <person name="Koringa P.G."/>
            <person name="Patel N.V."/>
            <person name="Hinsu A.T."/>
            <person name="Kumar R."/>
            <person name="Pandey M."/>
            <person name="Agarwal S."/>
            <person name="Srivastava S."/>
            <person name="Singh M."/>
            <person name="Iquebal M.A."/>
            <person name="Jaiswal S."/>
            <person name="Angadi U.B."/>
            <person name="Kumar N."/>
            <person name="Raza M."/>
            <person name="Shah T.M."/>
            <person name="Rai A."/>
            <person name="Jena J.K."/>
        </authorList>
    </citation>
    <scope>NUCLEOTIDE SEQUENCE [LARGE SCALE GENOMIC DNA]</scope>
    <source>
        <strain evidence="17">DASCIFA01</strain>
        <tissue evidence="17">Testis</tissue>
    </source>
</reference>
<feature type="transmembrane region" description="Helical" evidence="15">
    <location>
        <begin position="307"/>
        <end position="329"/>
    </location>
</feature>
<evidence type="ECO:0000256" key="5">
    <source>
        <dbReference type="ARBA" id="ARBA00022729"/>
    </source>
</evidence>
<gene>
    <name evidence="17" type="ORF">ROHU_014168</name>
</gene>
<dbReference type="SMART" id="SM00409">
    <property type="entry name" value="IG"/>
    <property type="match status" value="2"/>
</dbReference>
<dbReference type="SMART" id="SM00406">
    <property type="entry name" value="IGv"/>
    <property type="match status" value="2"/>
</dbReference>
<dbReference type="GO" id="GO:1903037">
    <property type="term" value="P:regulation of leukocyte cell-cell adhesion"/>
    <property type="evidence" value="ECO:0007669"/>
    <property type="project" value="UniProtKB-ARBA"/>
</dbReference>
<dbReference type="EMBL" id="QBIY01011100">
    <property type="protein sequence ID" value="RXN35631.1"/>
    <property type="molecule type" value="Genomic_DNA"/>
</dbReference>
<evidence type="ECO:0000256" key="13">
    <source>
        <dbReference type="ARBA" id="ARBA00038204"/>
    </source>
</evidence>
<dbReference type="SUPFAM" id="SSF48371">
    <property type="entry name" value="ARM repeat"/>
    <property type="match status" value="1"/>
</dbReference>
<evidence type="ECO:0000256" key="3">
    <source>
        <dbReference type="ARBA" id="ARBA00004496"/>
    </source>
</evidence>
<evidence type="ECO:0000256" key="7">
    <source>
        <dbReference type="ARBA" id="ARBA00023136"/>
    </source>
</evidence>
<evidence type="ECO:0000259" key="16">
    <source>
        <dbReference type="PROSITE" id="PS50835"/>
    </source>
</evidence>
<feature type="domain" description="Ig-like" evidence="16">
    <location>
        <begin position="135"/>
        <end position="232"/>
    </location>
</feature>
<dbReference type="FunFam" id="2.60.40.10:FF:000142">
    <property type="entry name" value="V-set domain-containing T-cell activation inhibitor 1"/>
    <property type="match status" value="2"/>
</dbReference>
<feature type="domain" description="Ig-like" evidence="16">
    <location>
        <begin position="16"/>
        <end position="129"/>
    </location>
</feature>
<evidence type="ECO:0000313" key="18">
    <source>
        <dbReference type="Proteomes" id="UP000290572"/>
    </source>
</evidence>
<comment type="subunit">
    <text evidence="14">Interacts with eif4g1, eif4g2 and slbp; probably tethered by SLBP to the 3'-end of mRNAs ending with the histone stem-loop, it also interacts with eif4g1 which is bound to their 5'-end.</text>
</comment>
<keyword evidence="11" id="KW-0393">Immunoglobulin domain</keyword>
<evidence type="ECO:0000256" key="11">
    <source>
        <dbReference type="ARBA" id="ARBA00023319"/>
    </source>
</evidence>
<evidence type="ECO:0000256" key="15">
    <source>
        <dbReference type="SAM" id="Phobius"/>
    </source>
</evidence>
<evidence type="ECO:0000256" key="12">
    <source>
        <dbReference type="ARBA" id="ARBA00037643"/>
    </source>
</evidence>
<evidence type="ECO:0000256" key="9">
    <source>
        <dbReference type="ARBA" id="ARBA00023180"/>
    </source>
</evidence>
<dbReference type="PROSITE" id="PS50835">
    <property type="entry name" value="IG_LIKE"/>
    <property type="match status" value="2"/>
</dbReference>
<dbReference type="InterPro" id="IPR036179">
    <property type="entry name" value="Ig-like_dom_sf"/>
</dbReference>
<keyword evidence="9" id="KW-0325">Glycoprotein</keyword>
<keyword evidence="10" id="KW-0539">Nucleus</keyword>
<dbReference type="Gene3D" id="2.60.40.10">
    <property type="entry name" value="Immunoglobulins"/>
    <property type="match status" value="2"/>
</dbReference>
<keyword evidence="5" id="KW-0732">Signal</keyword>
<keyword evidence="7 15" id="KW-0472">Membrane</keyword>
<dbReference type="InterPro" id="IPR003890">
    <property type="entry name" value="MIF4G-like_typ-3"/>
</dbReference>
<evidence type="ECO:0000313" key="17">
    <source>
        <dbReference type="EMBL" id="RXN35631.1"/>
    </source>
</evidence>
<feature type="transmembrane region" description="Helical" evidence="15">
    <location>
        <begin position="341"/>
        <end position="359"/>
    </location>
</feature>
<dbReference type="Pfam" id="PF02854">
    <property type="entry name" value="MIF4G"/>
    <property type="match status" value="1"/>
</dbReference>
<dbReference type="InterPro" id="IPR016024">
    <property type="entry name" value="ARM-type_fold"/>
</dbReference>
<dbReference type="InterPro" id="IPR003599">
    <property type="entry name" value="Ig_sub"/>
</dbReference>
<dbReference type="STRING" id="84645.A0A498NUQ4"/>
<dbReference type="Pfam" id="PF07686">
    <property type="entry name" value="V-set"/>
    <property type="match status" value="2"/>
</dbReference>
<dbReference type="GO" id="GO:0050863">
    <property type="term" value="P:regulation of T cell activation"/>
    <property type="evidence" value="ECO:0007669"/>
    <property type="project" value="UniProtKB-ARBA"/>
</dbReference>
<evidence type="ECO:0000256" key="10">
    <source>
        <dbReference type="ARBA" id="ARBA00023242"/>
    </source>
</evidence>
<dbReference type="GO" id="GO:0005829">
    <property type="term" value="C:cytosol"/>
    <property type="evidence" value="ECO:0007669"/>
    <property type="project" value="TreeGrafter"/>
</dbReference>
<sequence>MPSASSTSATADDDIPYTLGFIVRGPSGPLVVPLGGSVILPCYVETPLVAEEVKVVWKKTDSETLVHLYEDGESRPEAQHKDYHDRVHFFTDQIQHGNFSLLLKNMRAEDKGVYRCKVYSQQVAKKTLVEIKYLERLLVSGSGQSVSAYVGEDVTLNCSVTAEVIEEVSWKKIDEDRHIQVLLYQNNKTSDSSDERYRDRVEFFTAEIPKGNFSLRLKSVRTEDKGVYMCQVFAGGLSANATGVLVQLGSLYETISCCMLYILGPLRLFWVTPLATGFPAKILKYVMTAHADHAALMAMMYSGLHCLYYLIWLMMIVMSGVMVYFYIMLMKNEKELRMRNILFLYGSAGLVLVNSFALMTELIRKAVYGERLVGDLRIVAFPSEWLFTIALLILSIVVSYPGSVDLEKVSNVIVDQSLKDQIFSREAGRICYTIVQAEAKQTNGNVFRRNLLNRLQQEFKAREETRKRSTQEWVCLVSFICNIFDYLKVNNMPMMALVHPVYDCLFRLAQSDSLKNEEEVDCLVLQLHRIGDQLEKMNMQLMDELFNLLRDGFLLQEDLSSMGRLLLLEILEFRAGGWTLSETAQKYYYSEVTD</sequence>
<organism evidence="17 18">
    <name type="scientific">Labeo rohita</name>
    <name type="common">Indian major carp</name>
    <name type="synonym">Cyprinus rohita</name>
    <dbReference type="NCBI Taxonomy" id="84645"/>
    <lineage>
        <taxon>Eukaryota</taxon>
        <taxon>Metazoa</taxon>
        <taxon>Chordata</taxon>
        <taxon>Craniata</taxon>
        <taxon>Vertebrata</taxon>
        <taxon>Euteleostomi</taxon>
        <taxon>Actinopterygii</taxon>
        <taxon>Neopterygii</taxon>
        <taxon>Teleostei</taxon>
        <taxon>Ostariophysi</taxon>
        <taxon>Cypriniformes</taxon>
        <taxon>Cyprinidae</taxon>
        <taxon>Labeoninae</taxon>
        <taxon>Labeonini</taxon>
        <taxon>Labeo</taxon>
    </lineage>
</organism>
<evidence type="ECO:0000256" key="2">
    <source>
        <dbReference type="ARBA" id="ARBA00004370"/>
    </source>
</evidence>
<dbReference type="InterPro" id="IPR007110">
    <property type="entry name" value="Ig-like_dom"/>
</dbReference>
<dbReference type="GO" id="GO:0016020">
    <property type="term" value="C:membrane"/>
    <property type="evidence" value="ECO:0007669"/>
    <property type="project" value="UniProtKB-SubCell"/>
</dbReference>
<dbReference type="InterPro" id="IPR013106">
    <property type="entry name" value="Ig_V-set"/>
</dbReference>
<dbReference type="InterPro" id="IPR013783">
    <property type="entry name" value="Ig-like_fold"/>
</dbReference>
<evidence type="ECO:0000256" key="6">
    <source>
        <dbReference type="ARBA" id="ARBA00022845"/>
    </source>
</evidence>
<proteinExistence type="inferred from homology"/>
<dbReference type="GO" id="GO:0005634">
    <property type="term" value="C:nucleus"/>
    <property type="evidence" value="ECO:0007669"/>
    <property type="project" value="UniProtKB-SubCell"/>
</dbReference>
<name>A0A498NUQ4_LABRO</name>
<evidence type="ECO:0000256" key="4">
    <source>
        <dbReference type="ARBA" id="ARBA00022490"/>
    </source>
</evidence>